<sequence length="113" mass="13472">MCKQWLWWLKGKQRLLHGNTQLSDVLFVSRFCSLSLNFKQENPLPCKKFFQQIFLCVQLRSIFLFIHCTLLFCRTGEVQGHVQGISLSMKEILKESDYKQHLKVQLVLCYFRN</sequence>
<dbReference type="Proteomes" id="UP000015105">
    <property type="component" value="Chromosome 5D"/>
</dbReference>
<accession>A0A453JIR5</accession>
<reference evidence="1" key="5">
    <citation type="journal article" date="2021" name="G3 (Bethesda)">
        <title>Aegilops tauschii genome assembly Aet v5.0 features greater sequence contiguity and improved annotation.</title>
        <authorList>
            <person name="Wang L."/>
            <person name="Zhu T."/>
            <person name="Rodriguez J.C."/>
            <person name="Deal K.R."/>
            <person name="Dubcovsky J."/>
            <person name="McGuire P.E."/>
            <person name="Lux T."/>
            <person name="Spannagl M."/>
            <person name="Mayer K.F.X."/>
            <person name="Baldrich P."/>
            <person name="Meyers B.C."/>
            <person name="Huo N."/>
            <person name="Gu Y.Q."/>
            <person name="Zhou H."/>
            <person name="Devos K.M."/>
            <person name="Bennetzen J.L."/>
            <person name="Unver T."/>
            <person name="Budak H."/>
            <person name="Gulick P.J."/>
            <person name="Galiba G."/>
            <person name="Kalapos B."/>
            <person name="Nelson D.R."/>
            <person name="Li P."/>
            <person name="You F.M."/>
            <person name="Luo M.C."/>
            <person name="Dvorak J."/>
        </authorList>
    </citation>
    <scope>NUCLEOTIDE SEQUENCE [LARGE SCALE GENOMIC DNA]</scope>
    <source>
        <strain evidence="1">cv. AL8/78</strain>
    </source>
</reference>
<name>A0A453JIR5_AEGTS</name>
<evidence type="ECO:0000313" key="2">
    <source>
        <dbReference type="Proteomes" id="UP000015105"/>
    </source>
</evidence>
<reference evidence="2" key="2">
    <citation type="journal article" date="2017" name="Nat. Plants">
        <title>The Aegilops tauschii genome reveals multiple impacts of transposons.</title>
        <authorList>
            <person name="Zhao G."/>
            <person name="Zou C."/>
            <person name="Li K."/>
            <person name="Wang K."/>
            <person name="Li T."/>
            <person name="Gao L."/>
            <person name="Zhang X."/>
            <person name="Wang H."/>
            <person name="Yang Z."/>
            <person name="Liu X."/>
            <person name="Jiang W."/>
            <person name="Mao L."/>
            <person name="Kong X."/>
            <person name="Jiao Y."/>
            <person name="Jia J."/>
        </authorList>
    </citation>
    <scope>NUCLEOTIDE SEQUENCE [LARGE SCALE GENOMIC DNA]</scope>
    <source>
        <strain evidence="2">cv. AL8/78</strain>
    </source>
</reference>
<evidence type="ECO:0000313" key="1">
    <source>
        <dbReference type="EnsemblPlants" id="AET5Gv20073300.1"/>
    </source>
</evidence>
<dbReference type="AlphaFoldDB" id="A0A453JIR5"/>
<proteinExistence type="predicted"/>
<reference evidence="1" key="3">
    <citation type="journal article" date="2017" name="Nature">
        <title>Genome sequence of the progenitor of the wheat D genome Aegilops tauschii.</title>
        <authorList>
            <person name="Luo M.C."/>
            <person name="Gu Y.Q."/>
            <person name="Puiu D."/>
            <person name="Wang H."/>
            <person name="Twardziok S.O."/>
            <person name="Deal K.R."/>
            <person name="Huo N."/>
            <person name="Zhu T."/>
            <person name="Wang L."/>
            <person name="Wang Y."/>
            <person name="McGuire P.E."/>
            <person name="Liu S."/>
            <person name="Long H."/>
            <person name="Ramasamy R.K."/>
            <person name="Rodriguez J.C."/>
            <person name="Van S.L."/>
            <person name="Yuan L."/>
            <person name="Wang Z."/>
            <person name="Xia Z."/>
            <person name="Xiao L."/>
            <person name="Anderson O.D."/>
            <person name="Ouyang S."/>
            <person name="Liang Y."/>
            <person name="Zimin A.V."/>
            <person name="Pertea G."/>
            <person name="Qi P."/>
            <person name="Bennetzen J.L."/>
            <person name="Dai X."/>
            <person name="Dawson M.W."/>
            <person name="Muller H.G."/>
            <person name="Kugler K."/>
            <person name="Rivarola-Duarte L."/>
            <person name="Spannagl M."/>
            <person name="Mayer K.F.X."/>
            <person name="Lu F.H."/>
            <person name="Bevan M.W."/>
            <person name="Leroy P."/>
            <person name="Li P."/>
            <person name="You F.M."/>
            <person name="Sun Q."/>
            <person name="Liu Z."/>
            <person name="Lyons E."/>
            <person name="Wicker T."/>
            <person name="Salzberg S.L."/>
            <person name="Devos K.M."/>
            <person name="Dvorak J."/>
        </authorList>
    </citation>
    <scope>NUCLEOTIDE SEQUENCE [LARGE SCALE GENOMIC DNA]</scope>
    <source>
        <strain evidence="1">cv. AL8/78</strain>
    </source>
</reference>
<organism evidence="1 2">
    <name type="scientific">Aegilops tauschii subsp. strangulata</name>
    <name type="common">Goatgrass</name>
    <dbReference type="NCBI Taxonomy" id="200361"/>
    <lineage>
        <taxon>Eukaryota</taxon>
        <taxon>Viridiplantae</taxon>
        <taxon>Streptophyta</taxon>
        <taxon>Embryophyta</taxon>
        <taxon>Tracheophyta</taxon>
        <taxon>Spermatophyta</taxon>
        <taxon>Magnoliopsida</taxon>
        <taxon>Liliopsida</taxon>
        <taxon>Poales</taxon>
        <taxon>Poaceae</taxon>
        <taxon>BOP clade</taxon>
        <taxon>Pooideae</taxon>
        <taxon>Triticodae</taxon>
        <taxon>Triticeae</taxon>
        <taxon>Triticinae</taxon>
        <taxon>Aegilops</taxon>
    </lineage>
</organism>
<dbReference type="Gramene" id="AET5Gv20073300.1">
    <property type="protein sequence ID" value="AET5Gv20073300.1"/>
    <property type="gene ID" value="AET5Gv20073300"/>
</dbReference>
<dbReference type="EnsemblPlants" id="AET5Gv20073300.1">
    <property type="protein sequence ID" value="AET5Gv20073300.1"/>
    <property type="gene ID" value="AET5Gv20073300"/>
</dbReference>
<reference evidence="2" key="1">
    <citation type="journal article" date="2014" name="Science">
        <title>Ancient hybridizations among the ancestral genomes of bread wheat.</title>
        <authorList>
            <consortium name="International Wheat Genome Sequencing Consortium,"/>
            <person name="Marcussen T."/>
            <person name="Sandve S.R."/>
            <person name="Heier L."/>
            <person name="Spannagl M."/>
            <person name="Pfeifer M."/>
            <person name="Jakobsen K.S."/>
            <person name="Wulff B.B."/>
            <person name="Steuernagel B."/>
            <person name="Mayer K.F."/>
            <person name="Olsen O.A."/>
        </authorList>
    </citation>
    <scope>NUCLEOTIDE SEQUENCE [LARGE SCALE GENOMIC DNA]</scope>
    <source>
        <strain evidence="2">cv. AL8/78</strain>
    </source>
</reference>
<reference evidence="1" key="4">
    <citation type="submission" date="2019-03" db="UniProtKB">
        <authorList>
            <consortium name="EnsemblPlants"/>
        </authorList>
    </citation>
    <scope>IDENTIFICATION</scope>
</reference>
<protein>
    <submittedName>
        <fullName evidence="1">Uncharacterized protein</fullName>
    </submittedName>
</protein>
<keyword evidence="2" id="KW-1185">Reference proteome</keyword>